<dbReference type="Proteomes" id="UP000007842">
    <property type="component" value="Plasmid pSCATT"/>
</dbReference>
<dbReference type="AlphaFoldDB" id="F8JLA2"/>
<keyword evidence="2" id="KW-0614">Plasmid</keyword>
<name>F8JLA2_STREN</name>
<evidence type="ECO:0000259" key="1">
    <source>
        <dbReference type="PROSITE" id="PS50801"/>
    </source>
</evidence>
<dbReference type="EMBL" id="CP003229">
    <property type="protein sequence ID" value="AEW99612.1"/>
    <property type="molecule type" value="Genomic_DNA"/>
</dbReference>
<reference evidence="3" key="1">
    <citation type="submission" date="2011-12" db="EMBL/GenBank/DDBJ databases">
        <title>Complete genome sequence of Streptomyces cattleya strain DSM 46488.</title>
        <authorList>
            <person name="Ou H.-Y."/>
            <person name="Li P."/>
            <person name="Zhao C."/>
            <person name="O'Hagan D."/>
            <person name="Deng Z."/>
        </authorList>
    </citation>
    <scope>NUCLEOTIDE SEQUENCE [LARGE SCALE GENOMIC DNA]</scope>
    <source>
        <strain evidence="3">ATCC 35852 / DSM 46488 / JCM 4925 / NBRC 14057 / NRRL 8057</strain>
        <plasmid evidence="3">Plasmid pSCATT</plasmid>
    </source>
</reference>
<dbReference type="PROSITE" id="PS50801">
    <property type="entry name" value="STAS"/>
    <property type="match status" value="1"/>
</dbReference>
<keyword evidence="3" id="KW-1185">Reference proteome</keyword>
<accession>F8JLA2</accession>
<dbReference type="KEGG" id="scy:SCATT_p14190"/>
<dbReference type="GO" id="GO:0043856">
    <property type="term" value="F:anti-sigma factor antagonist activity"/>
    <property type="evidence" value="ECO:0007669"/>
    <property type="project" value="TreeGrafter"/>
</dbReference>
<organism evidence="2 3">
    <name type="scientific">Streptantibioticus cattleyicolor (strain ATCC 35852 / DSM 46488 / JCM 4925 / NBRC 14057 / NRRL 8057)</name>
    <name type="common">Streptomyces cattleya</name>
    <dbReference type="NCBI Taxonomy" id="1003195"/>
    <lineage>
        <taxon>Bacteria</taxon>
        <taxon>Bacillati</taxon>
        <taxon>Actinomycetota</taxon>
        <taxon>Actinomycetes</taxon>
        <taxon>Kitasatosporales</taxon>
        <taxon>Streptomycetaceae</taxon>
        <taxon>Streptantibioticus</taxon>
    </lineage>
</organism>
<accession>G8XG82</accession>
<evidence type="ECO:0000313" key="2">
    <source>
        <dbReference type="EMBL" id="AEW99612.1"/>
    </source>
</evidence>
<proteinExistence type="predicted"/>
<sequence length="61" mass="6517">MDFMGSSGLGTLVAAHKALRQADGELRVACTDARIRGMIHLTGLDRFIPLYASLTAALEGR</sequence>
<dbReference type="InterPro" id="IPR002645">
    <property type="entry name" value="STAS_dom"/>
</dbReference>
<feature type="domain" description="STAS" evidence="1">
    <location>
        <begin position="1"/>
        <end position="61"/>
    </location>
</feature>
<geneLocation type="plasmid" evidence="2 3">
    <name>pSCATT</name>
</geneLocation>
<dbReference type="SUPFAM" id="SSF52091">
    <property type="entry name" value="SpoIIaa-like"/>
    <property type="match status" value="1"/>
</dbReference>
<evidence type="ECO:0000313" key="3">
    <source>
        <dbReference type="Proteomes" id="UP000007842"/>
    </source>
</evidence>
<dbReference type="PANTHER" id="PTHR33495">
    <property type="entry name" value="ANTI-SIGMA FACTOR ANTAGONIST TM_1081-RELATED-RELATED"/>
    <property type="match status" value="1"/>
</dbReference>
<dbReference type="PANTHER" id="PTHR33495:SF2">
    <property type="entry name" value="ANTI-SIGMA FACTOR ANTAGONIST TM_1081-RELATED"/>
    <property type="match status" value="1"/>
</dbReference>
<dbReference type="Pfam" id="PF01740">
    <property type="entry name" value="STAS"/>
    <property type="match status" value="1"/>
</dbReference>
<protein>
    <submittedName>
        <fullName evidence="2">Putative anti-sigma factor antagonist</fullName>
    </submittedName>
</protein>
<dbReference type="KEGG" id="sct:SCAT_p0325"/>
<dbReference type="InterPro" id="IPR036513">
    <property type="entry name" value="STAS_dom_sf"/>
</dbReference>
<dbReference type="CDD" id="cd07043">
    <property type="entry name" value="STAS_anti-anti-sigma_factors"/>
    <property type="match status" value="1"/>
</dbReference>
<dbReference type="Gene3D" id="3.30.750.24">
    <property type="entry name" value="STAS domain"/>
    <property type="match status" value="1"/>
</dbReference>
<gene>
    <name evidence="2" type="ordered locus">SCATT_p14190</name>
</gene>
<dbReference type="PATRIC" id="fig|1003195.11.peg.308"/>
<dbReference type="HOGENOM" id="CLU_2920666_0_0_11"/>